<evidence type="ECO:0000256" key="11">
    <source>
        <dbReference type="ARBA" id="ARBA00032474"/>
    </source>
</evidence>
<dbReference type="Pfam" id="PF02391">
    <property type="entry name" value="MoaE"/>
    <property type="match status" value="1"/>
</dbReference>
<protein>
    <recommendedName>
        <fullName evidence="4">Molybdopterin synthase catalytic subunit</fullName>
        <ecNumber evidence="3">2.8.1.12</ecNumber>
    </recommendedName>
    <alternativeName>
        <fullName evidence="10">MPT synthase subunit 2</fullName>
    </alternativeName>
    <alternativeName>
        <fullName evidence="8">Molybdenum cofactor biosynthesis protein E</fullName>
    </alternativeName>
    <alternativeName>
        <fullName evidence="9">Molybdopterin-converting factor large subunit</fullName>
    </alternativeName>
    <alternativeName>
        <fullName evidence="11">Molybdopterin-converting factor subunit 2</fullName>
    </alternativeName>
</protein>
<dbReference type="EMBL" id="PDKT01000001">
    <property type="protein sequence ID" value="PPI88070.1"/>
    <property type="molecule type" value="Genomic_DNA"/>
</dbReference>
<evidence type="ECO:0000256" key="4">
    <source>
        <dbReference type="ARBA" id="ARBA00013858"/>
    </source>
</evidence>
<keyword evidence="5" id="KW-0808">Transferase</keyword>
<evidence type="ECO:0000256" key="12">
    <source>
        <dbReference type="ARBA" id="ARBA00049878"/>
    </source>
</evidence>
<evidence type="ECO:0000256" key="8">
    <source>
        <dbReference type="ARBA" id="ARBA00029745"/>
    </source>
</evidence>
<dbReference type="FunFam" id="3.90.1170.40:FF:000001">
    <property type="entry name" value="Molybdopterin synthase catalytic subunit MoaE"/>
    <property type="match status" value="1"/>
</dbReference>
<evidence type="ECO:0000256" key="2">
    <source>
        <dbReference type="ARBA" id="ARBA00005426"/>
    </source>
</evidence>
<dbReference type="CDD" id="cd00756">
    <property type="entry name" value="MoaE"/>
    <property type="match status" value="1"/>
</dbReference>
<comment type="pathway">
    <text evidence="1">Cofactor biosynthesis; molybdopterin biosynthesis.</text>
</comment>
<dbReference type="EC" id="2.8.1.12" evidence="3"/>
<proteinExistence type="inferred from homology"/>
<dbReference type="AlphaFoldDB" id="A0A2P5T0I8"/>
<evidence type="ECO:0000256" key="6">
    <source>
        <dbReference type="ARBA" id="ARBA00023150"/>
    </source>
</evidence>
<evidence type="ECO:0000256" key="7">
    <source>
        <dbReference type="ARBA" id="ARBA00026066"/>
    </source>
</evidence>
<evidence type="ECO:0000256" key="1">
    <source>
        <dbReference type="ARBA" id="ARBA00005046"/>
    </source>
</evidence>
<gene>
    <name evidence="13" type="ORF">CRV12_00285</name>
</gene>
<dbReference type="GO" id="GO:0030366">
    <property type="term" value="F:molybdopterin synthase activity"/>
    <property type="evidence" value="ECO:0007669"/>
    <property type="project" value="UniProtKB-EC"/>
</dbReference>
<keyword evidence="6" id="KW-0501">Molybdenum cofactor biosynthesis</keyword>
<evidence type="ECO:0000256" key="3">
    <source>
        <dbReference type="ARBA" id="ARBA00011950"/>
    </source>
</evidence>
<dbReference type="InterPro" id="IPR036563">
    <property type="entry name" value="MoaE_sf"/>
</dbReference>
<evidence type="ECO:0000256" key="9">
    <source>
        <dbReference type="ARBA" id="ARBA00030407"/>
    </source>
</evidence>
<evidence type="ECO:0000256" key="5">
    <source>
        <dbReference type="ARBA" id="ARBA00022679"/>
    </source>
</evidence>
<evidence type="ECO:0000313" key="14">
    <source>
        <dbReference type="Proteomes" id="UP000296153"/>
    </source>
</evidence>
<dbReference type="SUPFAM" id="SSF54690">
    <property type="entry name" value="Molybdopterin synthase subunit MoaE"/>
    <property type="match status" value="1"/>
</dbReference>
<dbReference type="RefSeq" id="WP_136130680.1">
    <property type="nucleotide sequence ID" value="NZ_PDKT01000001.1"/>
</dbReference>
<comment type="catalytic activity">
    <reaction evidence="12">
        <text>2 [molybdopterin-synthase sulfur-carrier protein]-C-terminal-Gly-aminoethanethioate + cyclic pyranopterin phosphate + H2O = molybdopterin + 2 [molybdopterin-synthase sulfur-carrier protein]-C-terminal Gly-Gly + 2 H(+)</text>
        <dbReference type="Rhea" id="RHEA:26333"/>
        <dbReference type="Rhea" id="RHEA-COMP:12202"/>
        <dbReference type="Rhea" id="RHEA-COMP:19907"/>
        <dbReference type="ChEBI" id="CHEBI:15377"/>
        <dbReference type="ChEBI" id="CHEBI:15378"/>
        <dbReference type="ChEBI" id="CHEBI:58698"/>
        <dbReference type="ChEBI" id="CHEBI:59648"/>
        <dbReference type="ChEBI" id="CHEBI:90778"/>
        <dbReference type="ChEBI" id="CHEBI:232372"/>
        <dbReference type="EC" id="2.8.1.12"/>
    </reaction>
</comment>
<comment type="similarity">
    <text evidence="2">Belongs to the MoaE family.</text>
</comment>
<reference evidence="13 14" key="1">
    <citation type="journal article" date="2018" name="Genome Biol. Evol.">
        <title>Cladogenesis and Genomic Streamlining in Extracellular Endosymbionts of Tropical Stink Bugs.</title>
        <authorList>
            <person name="Otero-Bravo A."/>
            <person name="Goffredi S."/>
            <person name="Sabree Z.L."/>
        </authorList>
    </citation>
    <scope>NUCLEOTIDE SEQUENCE [LARGE SCALE GENOMIC DNA]</scope>
    <source>
        <strain evidence="13 14">SoEE</strain>
    </source>
</reference>
<dbReference type="GO" id="GO:0006777">
    <property type="term" value="P:Mo-molybdopterin cofactor biosynthetic process"/>
    <property type="evidence" value="ECO:0007669"/>
    <property type="project" value="UniProtKB-KW"/>
</dbReference>
<name>A0A2P5T0I8_9GAMM</name>
<comment type="caution">
    <text evidence="13">The sequence shown here is derived from an EMBL/GenBank/DDBJ whole genome shotgun (WGS) entry which is preliminary data.</text>
</comment>
<dbReference type="UniPathway" id="UPA00344"/>
<evidence type="ECO:0000313" key="13">
    <source>
        <dbReference type="EMBL" id="PPI88070.1"/>
    </source>
</evidence>
<comment type="subunit">
    <text evidence="7">Heterotetramer of 2 MoaD subunits and 2 MoaE subunits. Also stable as homodimer. The enzyme changes between these two forms during catalysis.</text>
</comment>
<accession>A0A2P5T0I8</accession>
<dbReference type="NCBIfam" id="NF007959">
    <property type="entry name" value="PRK10678.1"/>
    <property type="match status" value="1"/>
</dbReference>
<dbReference type="Proteomes" id="UP000296153">
    <property type="component" value="Unassembled WGS sequence"/>
</dbReference>
<dbReference type="OrthoDB" id="9803224at2"/>
<evidence type="ECO:0000256" key="10">
    <source>
        <dbReference type="ARBA" id="ARBA00030781"/>
    </source>
</evidence>
<dbReference type="Gene3D" id="3.90.1170.40">
    <property type="entry name" value="Molybdopterin biosynthesis MoaE subunit"/>
    <property type="match status" value="1"/>
</dbReference>
<sequence>MITKVIINKKPFDIKKEYSWLNNCMENGATVIFVGKVRNYNCGDKVTKLTLEYYPNMTEKILQTIISEARQRWFLQRVTIIHRFGTLIPGNEIVFIGVNSIHRSEAFEAIEYIIDHIKTRALFWKCETTVFGSRWIDIRNSDYEKLVYWN</sequence>
<dbReference type="PANTHER" id="PTHR23404">
    <property type="entry name" value="MOLYBDOPTERIN SYNTHASE RELATED"/>
    <property type="match status" value="1"/>
</dbReference>
<dbReference type="InterPro" id="IPR003448">
    <property type="entry name" value="Mopterin_biosynth_MoaE"/>
</dbReference>
<organism evidence="13 14">
    <name type="scientific">Candidatus Pantoea edessiphila</name>
    <dbReference type="NCBI Taxonomy" id="2044610"/>
    <lineage>
        <taxon>Bacteria</taxon>
        <taxon>Pseudomonadati</taxon>
        <taxon>Pseudomonadota</taxon>
        <taxon>Gammaproteobacteria</taxon>
        <taxon>Enterobacterales</taxon>
        <taxon>Erwiniaceae</taxon>
        <taxon>Pantoea</taxon>
    </lineage>
</organism>